<accession>A0A4Q9M634</accession>
<reference evidence="1" key="1">
    <citation type="submission" date="2019-01" db="EMBL/GenBank/DDBJ databases">
        <title>Draft genome sequences of three monokaryotic isolates of the white-rot basidiomycete fungus Dichomitus squalens.</title>
        <authorList>
            <consortium name="DOE Joint Genome Institute"/>
            <person name="Lopez S.C."/>
            <person name="Andreopoulos B."/>
            <person name="Pangilinan J."/>
            <person name="Lipzen A."/>
            <person name="Riley R."/>
            <person name="Ahrendt S."/>
            <person name="Ng V."/>
            <person name="Barry K."/>
            <person name="Daum C."/>
            <person name="Grigoriev I.V."/>
            <person name="Hilden K.S."/>
            <person name="Makela M.R."/>
            <person name="de Vries R.P."/>
        </authorList>
    </citation>
    <scope>NUCLEOTIDE SEQUENCE [LARGE SCALE GENOMIC DNA]</scope>
    <source>
        <strain evidence="1">OM18370.1</strain>
    </source>
</reference>
<protein>
    <submittedName>
        <fullName evidence="1">Uncharacterized protein</fullName>
    </submittedName>
</protein>
<sequence>MWLLLPVAGPSDPPHHVADKSFQEACPLCAAHRASPATVSFTSDIIDGPLHAMVSLFCNEY</sequence>
<name>A0A4Q9M634_9APHY</name>
<dbReference type="EMBL" id="ML143640">
    <property type="protein sequence ID" value="TBU21262.1"/>
    <property type="molecule type" value="Genomic_DNA"/>
</dbReference>
<dbReference type="Proteomes" id="UP000292957">
    <property type="component" value="Unassembled WGS sequence"/>
</dbReference>
<organism evidence="1">
    <name type="scientific">Dichomitus squalens</name>
    <dbReference type="NCBI Taxonomy" id="114155"/>
    <lineage>
        <taxon>Eukaryota</taxon>
        <taxon>Fungi</taxon>
        <taxon>Dikarya</taxon>
        <taxon>Basidiomycota</taxon>
        <taxon>Agaricomycotina</taxon>
        <taxon>Agaricomycetes</taxon>
        <taxon>Polyporales</taxon>
        <taxon>Polyporaceae</taxon>
        <taxon>Dichomitus</taxon>
    </lineage>
</organism>
<dbReference type="AlphaFoldDB" id="A0A4Q9M634"/>
<proteinExistence type="predicted"/>
<gene>
    <name evidence="1" type="ORF">BD311DRAFT_678819</name>
</gene>
<evidence type="ECO:0000313" key="1">
    <source>
        <dbReference type="EMBL" id="TBU21262.1"/>
    </source>
</evidence>